<dbReference type="Proteomes" id="UP000799439">
    <property type="component" value="Unassembled WGS sequence"/>
</dbReference>
<dbReference type="EMBL" id="ML996083">
    <property type="protein sequence ID" value="KAF2154532.1"/>
    <property type="molecule type" value="Genomic_DNA"/>
</dbReference>
<dbReference type="InterPro" id="IPR034193">
    <property type="entry name" value="PCSK9_ProteinaseK-like"/>
</dbReference>
<dbReference type="OrthoDB" id="206201at2759"/>
<sequence>MTQHMNIVQDMHVQSLSSRQDGKVFEGILHEYRISNFQGYAGHFDSTVIEQLRRLEDVEDIELDQIGCITAEKQPAAPYGLSLISHRNASDESHDYVYDKSAGKGTYAYIIDSGIDIQHTEFESRATFGYSGKTMKPGKDLIGHGSHVAGIAGGKTYGVAKRCNLVAVKVTNFCLFSYSAVMAGLDWAVKDIQAKGRHQKAVINISLGGPKSASFNRAIDATFDAGILIVVAAGNRNSDVAKSSPGSAVGAVTIASTDQSRIRYKTSNWGSGITLFAPGVNIPSAWIGAKRDAFVKLSGTSMAAPHVSGLALYLQGLKSFPNAKALREALLRLALRDVVGDPKGSPNLFAYNNGGSRV</sequence>
<evidence type="ECO:0000313" key="10">
    <source>
        <dbReference type="EMBL" id="KAF2154532.1"/>
    </source>
</evidence>
<dbReference type="PANTHER" id="PTHR43806">
    <property type="entry name" value="PEPTIDASE S8"/>
    <property type="match status" value="1"/>
</dbReference>
<reference evidence="10" key="1">
    <citation type="journal article" date="2020" name="Stud. Mycol.">
        <title>101 Dothideomycetes genomes: a test case for predicting lifestyles and emergence of pathogens.</title>
        <authorList>
            <person name="Haridas S."/>
            <person name="Albert R."/>
            <person name="Binder M."/>
            <person name="Bloem J."/>
            <person name="Labutti K."/>
            <person name="Salamov A."/>
            <person name="Andreopoulos B."/>
            <person name="Baker S."/>
            <person name="Barry K."/>
            <person name="Bills G."/>
            <person name="Bluhm B."/>
            <person name="Cannon C."/>
            <person name="Castanera R."/>
            <person name="Culley D."/>
            <person name="Daum C."/>
            <person name="Ezra D."/>
            <person name="Gonzalez J."/>
            <person name="Henrissat B."/>
            <person name="Kuo A."/>
            <person name="Liang C."/>
            <person name="Lipzen A."/>
            <person name="Lutzoni F."/>
            <person name="Magnuson J."/>
            <person name="Mondo S."/>
            <person name="Nolan M."/>
            <person name="Ohm R."/>
            <person name="Pangilinan J."/>
            <person name="Park H.-J."/>
            <person name="Ramirez L."/>
            <person name="Alfaro M."/>
            <person name="Sun H."/>
            <person name="Tritt A."/>
            <person name="Yoshinaga Y."/>
            <person name="Zwiers L.-H."/>
            <person name="Turgeon B."/>
            <person name="Goodwin S."/>
            <person name="Spatafora J."/>
            <person name="Crous P."/>
            <person name="Grigoriev I."/>
        </authorList>
    </citation>
    <scope>NUCLEOTIDE SEQUENCE</scope>
    <source>
        <strain evidence="10">CBS 260.36</strain>
    </source>
</reference>
<dbReference type="GO" id="GO:0004252">
    <property type="term" value="F:serine-type endopeptidase activity"/>
    <property type="evidence" value="ECO:0007669"/>
    <property type="project" value="UniProtKB-UniRule"/>
</dbReference>
<evidence type="ECO:0000256" key="6">
    <source>
        <dbReference type="PROSITE-ProRule" id="PRU01240"/>
    </source>
</evidence>
<evidence type="ECO:0000256" key="2">
    <source>
        <dbReference type="ARBA" id="ARBA00022670"/>
    </source>
</evidence>
<dbReference type="CDD" id="cd04077">
    <property type="entry name" value="Peptidases_S8_PCSK9_ProteinaseK_like"/>
    <property type="match status" value="1"/>
</dbReference>
<gene>
    <name evidence="10" type="ORF">K461DRAFT_237799</name>
</gene>
<dbReference type="PROSITE" id="PS00136">
    <property type="entry name" value="SUBTILASE_ASP"/>
    <property type="match status" value="1"/>
</dbReference>
<evidence type="ECO:0000259" key="8">
    <source>
        <dbReference type="Pfam" id="PF00082"/>
    </source>
</evidence>
<dbReference type="FunFam" id="3.40.50.200:FF:000007">
    <property type="entry name" value="Subtilisin-like serine protease"/>
    <property type="match status" value="1"/>
</dbReference>
<evidence type="ECO:0000256" key="7">
    <source>
        <dbReference type="RuleBase" id="RU003355"/>
    </source>
</evidence>
<dbReference type="PRINTS" id="PR00723">
    <property type="entry name" value="SUBTILISIN"/>
</dbReference>
<dbReference type="Gene3D" id="3.40.50.200">
    <property type="entry name" value="Peptidase S8/S53 domain"/>
    <property type="match status" value="1"/>
</dbReference>
<keyword evidence="3" id="KW-0732">Signal</keyword>
<dbReference type="InterPro" id="IPR015500">
    <property type="entry name" value="Peptidase_S8_subtilisin-rel"/>
</dbReference>
<dbReference type="Pfam" id="PF05922">
    <property type="entry name" value="Inhibitor_I9"/>
    <property type="match status" value="1"/>
</dbReference>
<dbReference type="PROSITE" id="PS51892">
    <property type="entry name" value="SUBTILASE"/>
    <property type="match status" value="1"/>
</dbReference>
<dbReference type="InterPro" id="IPR023828">
    <property type="entry name" value="Peptidase_S8_Ser-AS"/>
</dbReference>
<evidence type="ECO:0000259" key="9">
    <source>
        <dbReference type="Pfam" id="PF05922"/>
    </source>
</evidence>
<keyword evidence="11" id="KW-1185">Reference proteome</keyword>
<dbReference type="PROSITE" id="PS00137">
    <property type="entry name" value="SUBTILASE_HIS"/>
    <property type="match status" value="1"/>
</dbReference>
<keyword evidence="2 6" id="KW-0645">Protease</keyword>
<feature type="active site" description="Charge relay system" evidence="6">
    <location>
        <position position="112"/>
    </location>
</feature>
<dbReference type="SUPFAM" id="SSF54897">
    <property type="entry name" value="Protease propeptides/inhibitors"/>
    <property type="match status" value="1"/>
</dbReference>
<name>A0A9P4J6V0_9PEZI</name>
<dbReference type="Pfam" id="PF00082">
    <property type="entry name" value="Peptidase_S8"/>
    <property type="match status" value="1"/>
</dbReference>
<organism evidence="10 11">
    <name type="scientific">Myriangium duriaei CBS 260.36</name>
    <dbReference type="NCBI Taxonomy" id="1168546"/>
    <lineage>
        <taxon>Eukaryota</taxon>
        <taxon>Fungi</taxon>
        <taxon>Dikarya</taxon>
        <taxon>Ascomycota</taxon>
        <taxon>Pezizomycotina</taxon>
        <taxon>Dothideomycetes</taxon>
        <taxon>Dothideomycetidae</taxon>
        <taxon>Myriangiales</taxon>
        <taxon>Myriangiaceae</taxon>
        <taxon>Myriangium</taxon>
    </lineage>
</organism>
<evidence type="ECO:0000256" key="1">
    <source>
        <dbReference type="ARBA" id="ARBA00011073"/>
    </source>
</evidence>
<keyword evidence="5 6" id="KW-0720">Serine protease</keyword>
<dbReference type="InterPro" id="IPR000209">
    <property type="entry name" value="Peptidase_S8/S53_dom"/>
</dbReference>
<dbReference type="InterPro" id="IPR010259">
    <property type="entry name" value="S8pro/Inhibitor_I9"/>
</dbReference>
<accession>A0A9P4J6V0</accession>
<protein>
    <submittedName>
        <fullName evidence="10">Alkaline protease</fullName>
    </submittedName>
</protein>
<dbReference type="GO" id="GO:0006508">
    <property type="term" value="P:proteolysis"/>
    <property type="evidence" value="ECO:0007669"/>
    <property type="project" value="UniProtKB-KW"/>
</dbReference>
<feature type="active site" description="Charge relay system" evidence="6">
    <location>
        <position position="301"/>
    </location>
</feature>
<evidence type="ECO:0000256" key="5">
    <source>
        <dbReference type="ARBA" id="ARBA00022825"/>
    </source>
</evidence>
<proteinExistence type="inferred from homology"/>
<dbReference type="GO" id="GO:0005576">
    <property type="term" value="C:extracellular region"/>
    <property type="evidence" value="ECO:0007669"/>
    <property type="project" value="UniProtKB-ARBA"/>
</dbReference>
<dbReference type="InterPro" id="IPR050131">
    <property type="entry name" value="Peptidase_S8_subtilisin-like"/>
</dbReference>
<dbReference type="SUPFAM" id="SSF52743">
    <property type="entry name" value="Subtilisin-like"/>
    <property type="match status" value="1"/>
</dbReference>
<feature type="active site" description="Charge relay system" evidence="6">
    <location>
        <position position="144"/>
    </location>
</feature>
<evidence type="ECO:0000256" key="3">
    <source>
        <dbReference type="ARBA" id="ARBA00022729"/>
    </source>
</evidence>
<comment type="caution">
    <text evidence="10">The sequence shown here is derived from an EMBL/GenBank/DDBJ whole genome shotgun (WGS) entry which is preliminary data.</text>
</comment>
<dbReference type="InterPro" id="IPR036852">
    <property type="entry name" value="Peptidase_S8/S53_dom_sf"/>
</dbReference>
<dbReference type="InterPro" id="IPR022398">
    <property type="entry name" value="Peptidase_S8_His-AS"/>
</dbReference>
<evidence type="ECO:0000256" key="4">
    <source>
        <dbReference type="ARBA" id="ARBA00022801"/>
    </source>
</evidence>
<feature type="domain" description="Peptidase S8/S53" evidence="8">
    <location>
        <begin position="103"/>
        <end position="334"/>
    </location>
</feature>
<dbReference type="InterPro" id="IPR023827">
    <property type="entry name" value="Peptidase_S8_Asp-AS"/>
</dbReference>
<feature type="domain" description="Inhibitor I9" evidence="9">
    <location>
        <begin position="2"/>
        <end position="66"/>
    </location>
</feature>
<dbReference type="PROSITE" id="PS00138">
    <property type="entry name" value="SUBTILASE_SER"/>
    <property type="match status" value="1"/>
</dbReference>
<keyword evidence="4 6" id="KW-0378">Hydrolase</keyword>
<comment type="similarity">
    <text evidence="1 6 7">Belongs to the peptidase S8 family.</text>
</comment>
<dbReference type="PANTHER" id="PTHR43806:SF58">
    <property type="entry name" value="ALKALINE PROTEASE 1-RELATED"/>
    <property type="match status" value="1"/>
</dbReference>
<dbReference type="AlphaFoldDB" id="A0A9P4J6V0"/>
<evidence type="ECO:0000313" key="11">
    <source>
        <dbReference type="Proteomes" id="UP000799439"/>
    </source>
</evidence>